<keyword evidence="3" id="KW-1185">Reference proteome</keyword>
<sequence length="161" mass="17561">MAWGKKSGDTARTADSISNKMLVWLGWLLATCGFGILLGGVASMQQYTWWITFLHWFVWLMVLIYLVTGLLHKTRIALVGLCAVAAVLLMDTANTYLVYNYIPGLSGTMATRTRVTVAGWDAEKDMYRHSEEHVTNINAVGTVPIGTATTTTTAMPAATAV</sequence>
<dbReference type="Proteomes" id="UP001205105">
    <property type="component" value="Unassembled WGS sequence"/>
</dbReference>
<dbReference type="AlphaFoldDB" id="A0AAD5E073"/>
<dbReference type="EMBL" id="JADXDR010000036">
    <property type="protein sequence ID" value="KAI7843764.1"/>
    <property type="molecule type" value="Genomic_DNA"/>
</dbReference>
<comment type="caution">
    <text evidence="2">The sequence shown here is derived from an EMBL/GenBank/DDBJ whole genome shotgun (WGS) entry which is preliminary data.</text>
</comment>
<keyword evidence="1" id="KW-1133">Transmembrane helix</keyword>
<feature type="transmembrane region" description="Helical" evidence="1">
    <location>
        <begin position="21"/>
        <end position="41"/>
    </location>
</feature>
<accession>A0AAD5E073</accession>
<gene>
    <name evidence="2" type="ORF">COHA_002662</name>
</gene>
<evidence type="ECO:0000313" key="2">
    <source>
        <dbReference type="EMBL" id="KAI7843764.1"/>
    </source>
</evidence>
<feature type="transmembrane region" description="Helical" evidence="1">
    <location>
        <begin position="47"/>
        <end position="71"/>
    </location>
</feature>
<evidence type="ECO:0000256" key="1">
    <source>
        <dbReference type="SAM" id="Phobius"/>
    </source>
</evidence>
<reference evidence="2" key="1">
    <citation type="submission" date="2020-11" db="EMBL/GenBank/DDBJ databases">
        <title>Chlorella ohadii genome sequencing and assembly.</title>
        <authorList>
            <person name="Murik O."/>
            <person name="Treves H."/>
            <person name="Kedem I."/>
            <person name="Shotland Y."/>
            <person name="Kaplan A."/>
        </authorList>
    </citation>
    <scope>NUCLEOTIDE SEQUENCE</scope>
    <source>
        <strain evidence="2">1</strain>
    </source>
</reference>
<keyword evidence="1" id="KW-0812">Transmembrane</keyword>
<feature type="transmembrane region" description="Helical" evidence="1">
    <location>
        <begin position="78"/>
        <end position="99"/>
    </location>
</feature>
<evidence type="ECO:0000313" key="3">
    <source>
        <dbReference type="Proteomes" id="UP001205105"/>
    </source>
</evidence>
<proteinExistence type="predicted"/>
<keyword evidence="1" id="KW-0472">Membrane</keyword>
<organism evidence="2 3">
    <name type="scientific">Chlorella ohadii</name>
    <dbReference type="NCBI Taxonomy" id="2649997"/>
    <lineage>
        <taxon>Eukaryota</taxon>
        <taxon>Viridiplantae</taxon>
        <taxon>Chlorophyta</taxon>
        <taxon>core chlorophytes</taxon>
        <taxon>Trebouxiophyceae</taxon>
        <taxon>Chlorellales</taxon>
        <taxon>Chlorellaceae</taxon>
        <taxon>Chlorella clade</taxon>
        <taxon>Chlorella</taxon>
    </lineage>
</organism>
<protein>
    <submittedName>
        <fullName evidence="2">Uncharacterized protein</fullName>
    </submittedName>
</protein>
<name>A0AAD5E073_9CHLO</name>